<sequence>MVEDEIAPFIVVGVDGAASSREALRWAARQARLTKAELHAIRAWDFPVTYGWTPDYSDVDLAAQAHQDLAMTITQVLGDLPDVPIVVRVEQGPATAVLVEASRGADLLVVGSRGHGAFDGMLLGSVSQHCAQHAVCPVVIVPPQQD</sequence>
<comment type="similarity">
    <text evidence="1">Belongs to the universal stress protein A family.</text>
</comment>
<dbReference type="InterPro" id="IPR014729">
    <property type="entry name" value="Rossmann-like_a/b/a_fold"/>
</dbReference>
<organism evidence="3 4">
    <name type="scientific">Actinospica acidithermotolerans</name>
    <dbReference type="NCBI Taxonomy" id="2828514"/>
    <lineage>
        <taxon>Bacteria</taxon>
        <taxon>Bacillati</taxon>
        <taxon>Actinomycetota</taxon>
        <taxon>Actinomycetes</taxon>
        <taxon>Catenulisporales</taxon>
        <taxon>Actinospicaceae</taxon>
        <taxon>Actinospica</taxon>
    </lineage>
</organism>
<dbReference type="Proteomes" id="UP000676325">
    <property type="component" value="Unassembled WGS sequence"/>
</dbReference>
<evidence type="ECO:0000313" key="3">
    <source>
        <dbReference type="EMBL" id="MBR7827142.1"/>
    </source>
</evidence>
<dbReference type="AlphaFoldDB" id="A0A941IIT9"/>
<dbReference type="InterPro" id="IPR006015">
    <property type="entry name" value="Universal_stress_UspA"/>
</dbReference>
<name>A0A941IIT9_9ACTN</name>
<dbReference type="PRINTS" id="PR01438">
    <property type="entry name" value="UNVRSLSTRESS"/>
</dbReference>
<gene>
    <name evidence="3" type="ORF">KDK95_12565</name>
</gene>
<dbReference type="PANTHER" id="PTHR46553:SF3">
    <property type="entry name" value="ADENINE NUCLEOTIDE ALPHA HYDROLASES-LIKE SUPERFAMILY PROTEIN"/>
    <property type="match status" value="1"/>
</dbReference>
<dbReference type="SUPFAM" id="SSF52402">
    <property type="entry name" value="Adenine nucleotide alpha hydrolases-like"/>
    <property type="match status" value="1"/>
</dbReference>
<evidence type="ECO:0000313" key="4">
    <source>
        <dbReference type="Proteomes" id="UP000676325"/>
    </source>
</evidence>
<feature type="domain" description="UspA" evidence="2">
    <location>
        <begin position="10"/>
        <end position="142"/>
    </location>
</feature>
<dbReference type="Gene3D" id="3.40.50.620">
    <property type="entry name" value="HUPs"/>
    <property type="match status" value="1"/>
</dbReference>
<accession>A0A941IIT9</accession>
<dbReference type="PANTHER" id="PTHR46553">
    <property type="entry name" value="ADENINE NUCLEOTIDE ALPHA HYDROLASES-LIKE SUPERFAMILY PROTEIN"/>
    <property type="match status" value="1"/>
</dbReference>
<dbReference type="CDD" id="cd23659">
    <property type="entry name" value="USP_At3g01520-like"/>
    <property type="match status" value="1"/>
</dbReference>
<comment type="caution">
    <text evidence="3">The sequence shown here is derived from an EMBL/GenBank/DDBJ whole genome shotgun (WGS) entry which is preliminary data.</text>
</comment>
<protein>
    <submittedName>
        <fullName evidence="3">Universal stress protein</fullName>
    </submittedName>
</protein>
<dbReference type="RefSeq" id="WP_212518289.1">
    <property type="nucleotide sequence ID" value="NZ_JAGSOH010000029.1"/>
</dbReference>
<dbReference type="Pfam" id="PF00582">
    <property type="entry name" value="Usp"/>
    <property type="match status" value="1"/>
</dbReference>
<dbReference type="EMBL" id="JAGSOH010000029">
    <property type="protein sequence ID" value="MBR7827142.1"/>
    <property type="molecule type" value="Genomic_DNA"/>
</dbReference>
<evidence type="ECO:0000256" key="1">
    <source>
        <dbReference type="ARBA" id="ARBA00008791"/>
    </source>
</evidence>
<dbReference type="InterPro" id="IPR006016">
    <property type="entry name" value="UspA"/>
</dbReference>
<reference evidence="3" key="1">
    <citation type="submission" date="2021-04" db="EMBL/GenBank/DDBJ databases">
        <title>Genome based classification of Actinospica acidithermotolerans sp. nov., an actinobacterium isolated from an Indonesian hot spring.</title>
        <authorList>
            <person name="Kusuma A.B."/>
            <person name="Putra K.E."/>
            <person name="Nafisah S."/>
            <person name="Loh J."/>
            <person name="Nouioui I."/>
            <person name="Goodfellow M."/>
        </authorList>
    </citation>
    <scope>NUCLEOTIDE SEQUENCE</scope>
    <source>
        <strain evidence="3">MGRD01-02</strain>
    </source>
</reference>
<proteinExistence type="inferred from homology"/>
<evidence type="ECO:0000259" key="2">
    <source>
        <dbReference type="Pfam" id="PF00582"/>
    </source>
</evidence>
<keyword evidence="4" id="KW-1185">Reference proteome</keyword>